<feature type="region of interest" description="Disordered" evidence="3">
    <location>
        <begin position="71"/>
        <end position="93"/>
    </location>
</feature>
<feature type="region of interest" description="Disordered" evidence="3">
    <location>
        <begin position="190"/>
        <end position="231"/>
    </location>
</feature>
<dbReference type="RefSeq" id="XP_019038909.1">
    <property type="nucleotide sequence ID" value="XM_019184708.1"/>
</dbReference>
<sequence>MMNHTIPIVKSQSYKTHLTPIAPAPLNLAPKPTPVHVLPKPASINESQTSCDQLETQSLPCVITSKQWVLPPRPKAGRKPQEKKKPSNVSKLSSNLTNLNIHKTQSENNLNLNDHDLKNQLDSATEENQKLKNIISRLKLEIESLQATKQHHFVQQPPISPQREVVSTPINNSITSRDVSPTIDPKNIQQQEHSVKRTKRQYRKKKKAPPIPNVDLPTPNQTPILKTEDNTPSPISLVVENQISSNLPNLESIIKKDQVFEEEDEDPHCFKKSKTIKLERSMSLQPVEPLPSQHFKSIGLDRTMSIPMEYLETNLLSRSTTNTSSFDDCKKCGQDSCLCLESGHIDDVGKLNDEFRNDYDFINEKNDRMNNNKNNNNNNNANEENEFDVNFYIKSEFDDDQFLMI</sequence>
<evidence type="ECO:0000313" key="6">
    <source>
        <dbReference type="Proteomes" id="UP000094112"/>
    </source>
</evidence>
<dbReference type="Proteomes" id="UP000094112">
    <property type="component" value="Unassembled WGS sequence"/>
</dbReference>
<feature type="compositionally biased region" description="Basic residues" evidence="3">
    <location>
        <begin position="196"/>
        <end position="208"/>
    </location>
</feature>
<feature type="compositionally biased region" description="Polar residues" evidence="3">
    <location>
        <begin position="218"/>
        <end position="231"/>
    </location>
</feature>
<gene>
    <name evidence="5" type="ORF">WICANDRAFT_78339</name>
</gene>
<feature type="domain" description="Hap4 transcription factor heteromerisation" evidence="4">
    <location>
        <begin position="64"/>
        <end position="80"/>
    </location>
</feature>
<dbReference type="EMBL" id="KV454210">
    <property type="protein sequence ID" value="ODQ59702.1"/>
    <property type="molecule type" value="Genomic_DNA"/>
</dbReference>
<dbReference type="AlphaFoldDB" id="A0A1E3P481"/>
<dbReference type="GO" id="GO:0006355">
    <property type="term" value="P:regulation of DNA-templated transcription"/>
    <property type="evidence" value="ECO:0007669"/>
    <property type="project" value="InterPro"/>
</dbReference>
<keyword evidence="6" id="KW-1185">Reference proteome</keyword>
<dbReference type="STRING" id="683960.A0A1E3P481"/>
<protein>
    <recommendedName>
        <fullName evidence="4">Hap4 transcription factor heteromerisation domain-containing protein</fullName>
    </recommendedName>
</protein>
<dbReference type="GO" id="GO:0005634">
    <property type="term" value="C:nucleus"/>
    <property type="evidence" value="ECO:0007669"/>
    <property type="project" value="InterPro"/>
</dbReference>
<evidence type="ECO:0000313" key="5">
    <source>
        <dbReference type="EMBL" id="ODQ59702.1"/>
    </source>
</evidence>
<feature type="coiled-coil region" evidence="2">
    <location>
        <begin position="107"/>
        <end position="148"/>
    </location>
</feature>
<proteinExistence type="predicted"/>
<organism evidence="5 6">
    <name type="scientific">Wickerhamomyces anomalus (strain ATCC 58044 / CBS 1984 / NCYC 433 / NRRL Y-366-8)</name>
    <name type="common">Yeast</name>
    <name type="synonym">Hansenula anomala</name>
    <dbReference type="NCBI Taxonomy" id="683960"/>
    <lineage>
        <taxon>Eukaryota</taxon>
        <taxon>Fungi</taxon>
        <taxon>Dikarya</taxon>
        <taxon>Ascomycota</taxon>
        <taxon>Saccharomycotina</taxon>
        <taxon>Saccharomycetes</taxon>
        <taxon>Phaffomycetales</taxon>
        <taxon>Wickerhamomycetaceae</taxon>
        <taxon>Wickerhamomyces</taxon>
    </lineage>
</organism>
<feature type="coiled-coil region" evidence="2">
    <location>
        <begin position="352"/>
        <end position="386"/>
    </location>
</feature>
<keyword evidence="1" id="KW-0539">Nucleus</keyword>
<evidence type="ECO:0000259" key="4">
    <source>
        <dbReference type="Pfam" id="PF10297"/>
    </source>
</evidence>
<reference evidence="5 6" key="1">
    <citation type="journal article" date="2016" name="Proc. Natl. Acad. Sci. U.S.A.">
        <title>Comparative genomics of biotechnologically important yeasts.</title>
        <authorList>
            <person name="Riley R."/>
            <person name="Haridas S."/>
            <person name="Wolfe K.H."/>
            <person name="Lopes M.R."/>
            <person name="Hittinger C.T."/>
            <person name="Goeker M."/>
            <person name="Salamov A.A."/>
            <person name="Wisecaver J.H."/>
            <person name="Long T.M."/>
            <person name="Calvey C.H."/>
            <person name="Aerts A.L."/>
            <person name="Barry K.W."/>
            <person name="Choi C."/>
            <person name="Clum A."/>
            <person name="Coughlan A.Y."/>
            <person name="Deshpande S."/>
            <person name="Douglass A.P."/>
            <person name="Hanson S.J."/>
            <person name="Klenk H.-P."/>
            <person name="LaButti K.M."/>
            <person name="Lapidus A."/>
            <person name="Lindquist E.A."/>
            <person name="Lipzen A.M."/>
            <person name="Meier-Kolthoff J.P."/>
            <person name="Ohm R.A."/>
            <person name="Otillar R.P."/>
            <person name="Pangilinan J.L."/>
            <person name="Peng Y."/>
            <person name="Rokas A."/>
            <person name="Rosa C.A."/>
            <person name="Scheuner C."/>
            <person name="Sibirny A.A."/>
            <person name="Slot J.C."/>
            <person name="Stielow J.B."/>
            <person name="Sun H."/>
            <person name="Kurtzman C.P."/>
            <person name="Blackwell M."/>
            <person name="Grigoriev I.V."/>
            <person name="Jeffries T.W."/>
        </authorList>
    </citation>
    <scope>NUCLEOTIDE SEQUENCE [LARGE SCALE GENOMIC DNA]</scope>
    <source>
        <strain evidence="6">ATCC 58044 / CBS 1984 / NCYC 433 / NRRL Y-366-8</strain>
    </source>
</reference>
<accession>A0A1E3P481</accession>
<dbReference type="InterPro" id="IPR018287">
    <property type="entry name" value="Hap4_TF_heteromerisation"/>
</dbReference>
<dbReference type="OrthoDB" id="5374328at2759"/>
<evidence type="ECO:0000256" key="1">
    <source>
        <dbReference type="ARBA" id="ARBA00023242"/>
    </source>
</evidence>
<dbReference type="Pfam" id="PF10297">
    <property type="entry name" value="Hap4_Hap_bind"/>
    <property type="match status" value="1"/>
</dbReference>
<evidence type="ECO:0000256" key="2">
    <source>
        <dbReference type="SAM" id="Coils"/>
    </source>
</evidence>
<evidence type="ECO:0000256" key="3">
    <source>
        <dbReference type="SAM" id="MobiDB-lite"/>
    </source>
</evidence>
<name>A0A1E3P481_WICAA</name>
<dbReference type="GeneID" id="30201954"/>
<keyword evidence="2" id="KW-0175">Coiled coil</keyword>